<comment type="caution">
    <text evidence="14">The sequence shown here is derived from an EMBL/GenBank/DDBJ whole genome shotgun (WGS) entry which is preliminary data.</text>
</comment>
<dbReference type="SMART" id="SM00823">
    <property type="entry name" value="PKS_PP"/>
    <property type="match status" value="1"/>
</dbReference>
<dbReference type="PANTHER" id="PTHR44845">
    <property type="entry name" value="CARRIER DOMAIN-CONTAINING PROTEIN"/>
    <property type="match status" value="1"/>
</dbReference>
<dbReference type="SUPFAM" id="SSF47336">
    <property type="entry name" value="ACP-like"/>
    <property type="match status" value="1"/>
</dbReference>
<organism evidence="14 15">
    <name type="scientific">Periconia digitata</name>
    <dbReference type="NCBI Taxonomy" id="1303443"/>
    <lineage>
        <taxon>Eukaryota</taxon>
        <taxon>Fungi</taxon>
        <taxon>Dikarya</taxon>
        <taxon>Ascomycota</taxon>
        <taxon>Pezizomycotina</taxon>
        <taxon>Dothideomycetes</taxon>
        <taxon>Pleosporomycetidae</taxon>
        <taxon>Pleosporales</taxon>
        <taxon>Massarineae</taxon>
        <taxon>Periconiaceae</taxon>
        <taxon>Periconia</taxon>
    </lineage>
</organism>
<evidence type="ECO:0000256" key="5">
    <source>
        <dbReference type="ARBA" id="ARBA00022553"/>
    </source>
</evidence>
<evidence type="ECO:0000256" key="1">
    <source>
        <dbReference type="ARBA" id="ARBA00004875"/>
    </source>
</evidence>
<sequence length="1219" mass="134807">MAPAQVALPASIPSLSSSSTTQITSSKTTDSCDDSIHTVDDLIRQRAKSFPHAIAVAYPRSGIEYVEYTLQQLDVFAYRVARHFQTWIPTRKSSADKQLTVALFGPSNFDYLVSMLALAKLGHTVLFLSTRLSAIAIESLVETTGATYLLADSRYLDTALVVQAKKTQLNVAEIAGRVHYEFPIEVYADTRLDYQLDPAIETTNNIFIIHSSGSTGLPKPIYQPHFRAIANYATSMDMKAFITLPLYHNHGICNFFRAVYSRKSIHMYNADLPLTQPLLTKIFQEHKFEIFYGVPYALKLLAETEEGIQLLRELRIVMYGGSACPDALGELLVENGVNLVGHYGATEVGQLMTSFRPAEDKAWNYVRENEKLKPYLRWIPRGPNLFECTVTDGWPAKVTSNCDDGSYATKDLFEPHPTIPGAWKYIARLDDTLVLVNGEKFNPVVMEGTIRSHKAVMETVVFGAGRPYLGVLVVPATPDASEEEVVNQIYPVIQELNRSSEAYARISRDMIKVLPLNCDFPRTDKGSIIRQAFYKTFRGVIDNAYDQAAISSGDLKSLSINELLDFIRDVLISLMPEAKDVSPDDDFFALGVDSLQSLQMRTEILKNISIGDNQLGQNVVFENSSIRALSAYLYNLRTGQTATTTVIEDDMQDLIQKYGTFNRTPSTYSVAVTGSTGSLGAHVLAQLAAREDIVTVYALVRARSPKDAAHRVRMSLIQRQLYHTISLSARRKIVALPCDLSKSKLGLASDTYENVSSNLRSVIHCAWSVNFNLGLASFEKDCLAGVRNLLDLCNAVSSSRPASFDFCSSVSAVARCPDLHTPETLPEYDWAQNMGYAQSKLVAEHICMKAAESTNIKARILRVGQIIADTVHGIWNATEGIPLIMQTAVTVGVLPQLQESPSWTPVNIVARAISEIALSDAGSLIANVTNPKTFDWTKDLLPALRSAGLEFEELPPKEWVKRLQRSSPDPVINPPIKLVDFFASKYNRDTFPAPRTYSTDTACALSPTLQNAPVLNPAHVAKFVSKFKTGAWKQPSSASTLSDKQQKKKRAIVLMGPCGVGKSTLGLSLTKSLQCTTFIEGDALHTSTAIASMHNNIPLLDTDRTPWLSRIRARILETLIDLEYDTVVVSCSALKKSYRNQLRRVSDNGVEVKFVDMQIGADELVKRIESREGHYMSKEMVGGQLEVYEEMGLEEVDVLPVDAEGKVENLVEEVLGVLA</sequence>
<dbReference type="Proteomes" id="UP001152607">
    <property type="component" value="Unassembled WGS sequence"/>
</dbReference>
<dbReference type="PANTHER" id="PTHR44845:SF1">
    <property type="entry name" value="L-2-AMINOADIPATE REDUCTASE"/>
    <property type="match status" value="1"/>
</dbReference>
<comment type="pathway">
    <text evidence="1">Carbohydrate acid metabolism; D-gluconate degradation.</text>
</comment>
<protein>
    <recommendedName>
        <fullName evidence="3">gluconokinase</fullName>
        <ecNumber evidence="3">2.7.1.12</ecNumber>
    </recommendedName>
    <alternativeName>
        <fullName evidence="11">Gluconate kinase</fullName>
    </alternativeName>
</protein>
<evidence type="ECO:0000313" key="15">
    <source>
        <dbReference type="Proteomes" id="UP001152607"/>
    </source>
</evidence>
<dbReference type="InterPro" id="IPR042099">
    <property type="entry name" value="ANL_N_sf"/>
</dbReference>
<dbReference type="Gene3D" id="3.40.50.12780">
    <property type="entry name" value="N-terminal domain of ligase-like"/>
    <property type="match status" value="1"/>
</dbReference>
<reference evidence="14" key="1">
    <citation type="submission" date="2023-01" db="EMBL/GenBank/DDBJ databases">
        <authorList>
            <person name="Van Ghelder C."/>
            <person name="Rancurel C."/>
        </authorList>
    </citation>
    <scope>NUCLEOTIDE SEQUENCE</scope>
    <source>
        <strain evidence="14">CNCM I-4278</strain>
    </source>
</reference>
<dbReference type="NCBIfam" id="TIGR01313">
    <property type="entry name" value="therm_gnt_kin"/>
    <property type="match status" value="1"/>
</dbReference>
<keyword evidence="9" id="KW-0067">ATP-binding</keyword>
<dbReference type="GO" id="GO:0046316">
    <property type="term" value="F:gluconokinase activity"/>
    <property type="evidence" value="ECO:0007669"/>
    <property type="project" value="UniProtKB-EC"/>
</dbReference>
<dbReference type="Pfam" id="PF00550">
    <property type="entry name" value="PP-binding"/>
    <property type="match status" value="1"/>
</dbReference>
<dbReference type="InterPro" id="IPR027417">
    <property type="entry name" value="P-loop_NTPase"/>
</dbReference>
<comment type="similarity">
    <text evidence="10">Belongs to the NRP synthetase family.</text>
</comment>
<evidence type="ECO:0000256" key="8">
    <source>
        <dbReference type="ARBA" id="ARBA00022777"/>
    </source>
</evidence>
<dbReference type="InterPro" id="IPR013120">
    <property type="entry name" value="FAR_NAD-bd"/>
</dbReference>
<evidence type="ECO:0000256" key="6">
    <source>
        <dbReference type="ARBA" id="ARBA00022679"/>
    </source>
</evidence>
<evidence type="ECO:0000256" key="7">
    <source>
        <dbReference type="ARBA" id="ARBA00022741"/>
    </source>
</evidence>
<dbReference type="GO" id="GO:0005524">
    <property type="term" value="F:ATP binding"/>
    <property type="evidence" value="ECO:0007669"/>
    <property type="project" value="UniProtKB-KW"/>
</dbReference>
<evidence type="ECO:0000256" key="3">
    <source>
        <dbReference type="ARBA" id="ARBA00012054"/>
    </source>
</evidence>
<evidence type="ECO:0000256" key="2">
    <source>
        <dbReference type="ARBA" id="ARBA00008420"/>
    </source>
</evidence>
<dbReference type="PROSITE" id="PS00455">
    <property type="entry name" value="AMP_BINDING"/>
    <property type="match status" value="1"/>
</dbReference>
<dbReference type="Gene3D" id="3.40.50.720">
    <property type="entry name" value="NAD(P)-binding Rossmann-like Domain"/>
    <property type="match status" value="1"/>
</dbReference>
<dbReference type="InterPro" id="IPR000873">
    <property type="entry name" value="AMP-dep_synth/lig_dom"/>
</dbReference>
<evidence type="ECO:0000256" key="10">
    <source>
        <dbReference type="ARBA" id="ARBA00029454"/>
    </source>
</evidence>
<evidence type="ECO:0000259" key="13">
    <source>
        <dbReference type="PROSITE" id="PS50075"/>
    </source>
</evidence>
<dbReference type="PROSITE" id="PS50075">
    <property type="entry name" value="CARRIER"/>
    <property type="match status" value="1"/>
</dbReference>
<dbReference type="InterPro" id="IPR020845">
    <property type="entry name" value="AMP-binding_CS"/>
</dbReference>
<dbReference type="Pfam" id="PF13671">
    <property type="entry name" value="AAA_33"/>
    <property type="match status" value="1"/>
</dbReference>
<comment type="similarity">
    <text evidence="2">Belongs to the gluconokinase GntK/GntV family.</text>
</comment>
<dbReference type="InterPro" id="IPR009081">
    <property type="entry name" value="PP-bd_ACP"/>
</dbReference>
<keyword evidence="6" id="KW-0808">Transferase</keyword>
<dbReference type="SUPFAM" id="SSF51735">
    <property type="entry name" value="NAD(P)-binding Rossmann-fold domains"/>
    <property type="match status" value="1"/>
</dbReference>
<evidence type="ECO:0000256" key="4">
    <source>
        <dbReference type="ARBA" id="ARBA00022450"/>
    </source>
</evidence>
<keyword evidence="15" id="KW-1185">Reference proteome</keyword>
<dbReference type="CDD" id="cd02021">
    <property type="entry name" value="GntK"/>
    <property type="match status" value="1"/>
</dbReference>
<dbReference type="InterPro" id="IPR036291">
    <property type="entry name" value="NAD(P)-bd_dom_sf"/>
</dbReference>
<comment type="catalytic activity">
    <reaction evidence="12">
        <text>D-gluconate + ATP = 6-phospho-D-gluconate + ADP + H(+)</text>
        <dbReference type="Rhea" id="RHEA:19433"/>
        <dbReference type="ChEBI" id="CHEBI:15378"/>
        <dbReference type="ChEBI" id="CHEBI:18391"/>
        <dbReference type="ChEBI" id="CHEBI:30616"/>
        <dbReference type="ChEBI" id="CHEBI:58759"/>
        <dbReference type="ChEBI" id="CHEBI:456216"/>
        <dbReference type="EC" id="2.7.1.12"/>
    </reaction>
</comment>
<dbReference type="EMBL" id="CAOQHR010000006">
    <property type="protein sequence ID" value="CAI6336212.1"/>
    <property type="molecule type" value="Genomic_DNA"/>
</dbReference>
<keyword evidence="7" id="KW-0547">Nucleotide-binding</keyword>
<evidence type="ECO:0000256" key="11">
    <source>
        <dbReference type="ARBA" id="ARBA00029835"/>
    </source>
</evidence>
<name>A0A9W4UK88_9PLEO</name>
<dbReference type="Pfam" id="PF00501">
    <property type="entry name" value="AMP-binding"/>
    <property type="match status" value="1"/>
</dbReference>
<keyword evidence="8" id="KW-0418">Kinase</keyword>
<dbReference type="EC" id="2.7.1.12" evidence="3"/>
<dbReference type="OrthoDB" id="429813at2759"/>
<proteinExistence type="inferred from homology"/>
<evidence type="ECO:0000313" key="14">
    <source>
        <dbReference type="EMBL" id="CAI6336212.1"/>
    </source>
</evidence>
<keyword evidence="5" id="KW-0597">Phosphoprotein</keyword>
<feature type="domain" description="Carrier" evidence="13">
    <location>
        <begin position="558"/>
        <end position="637"/>
    </location>
</feature>
<dbReference type="Pfam" id="PF23562">
    <property type="entry name" value="AMP-binding_C_3"/>
    <property type="match status" value="1"/>
</dbReference>
<dbReference type="InterPro" id="IPR006001">
    <property type="entry name" value="Therm_gnt_kin"/>
</dbReference>
<dbReference type="Pfam" id="PF07993">
    <property type="entry name" value="NAD_binding_4"/>
    <property type="match status" value="1"/>
</dbReference>
<dbReference type="Gene3D" id="1.10.1200.10">
    <property type="entry name" value="ACP-like"/>
    <property type="match status" value="1"/>
</dbReference>
<dbReference type="GO" id="GO:0031177">
    <property type="term" value="F:phosphopantetheine binding"/>
    <property type="evidence" value="ECO:0007669"/>
    <property type="project" value="InterPro"/>
</dbReference>
<dbReference type="InterPro" id="IPR006162">
    <property type="entry name" value="Ppantetheine_attach_site"/>
</dbReference>
<dbReference type="InterPro" id="IPR036736">
    <property type="entry name" value="ACP-like_sf"/>
</dbReference>
<dbReference type="SUPFAM" id="SSF56801">
    <property type="entry name" value="Acetyl-CoA synthetase-like"/>
    <property type="match status" value="1"/>
</dbReference>
<accession>A0A9W4UK88</accession>
<gene>
    <name evidence="14" type="ORF">PDIGIT_LOCUS9304</name>
</gene>
<dbReference type="AlphaFoldDB" id="A0A9W4UK88"/>
<evidence type="ECO:0000256" key="9">
    <source>
        <dbReference type="ARBA" id="ARBA00022840"/>
    </source>
</evidence>
<dbReference type="InterPro" id="IPR020806">
    <property type="entry name" value="PKS_PP-bd"/>
</dbReference>
<evidence type="ECO:0000256" key="12">
    <source>
        <dbReference type="ARBA" id="ARBA00048090"/>
    </source>
</evidence>
<dbReference type="PROSITE" id="PS00012">
    <property type="entry name" value="PHOSPHOPANTETHEINE"/>
    <property type="match status" value="1"/>
</dbReference>
<dbReference type="GO" id="GO:0005975">
    <property type="term" value="P:carbohydrate metabolic process"/>
    <property type="evidence" value="ECO:0007669"/>
    <property type="project" value="InterPro"/>
</dbReference>
<dbReference type="Gene3D" id="3.40.50.300">
    <property type="entry name" value="P-loop containing nucleotide triphosphate hydrolases"/>
    <property type="match status" value="1"/>
</dbReference>
<keyword evidence="4" id="KW-0596">Phosphopantetheine</keyword>
<dbReference type="SUPFAM" id="SSF52540">
    <property type="entry name" value="P-loop containing nucleoside triphosphate hydrolases"/>
    <property type="match status" value="1"/>
</dbReference>